<dbReference type="Gene3D" id="1.10.4020.10">
    <property type="entry name" value="DNA breaking-rejoining enzymes"/>
    <property type="match status" value="1"/>
</dbReference>
<dbReference type="FunFam" id="3.30.420.10:FF:000032">
    <property type="entry name" value="Retrovirus-related Pol polyprotein from transposon 297-like Protein"/>
    <property type="match status" value="1"/>
</dbReference>
<dbReference type="InterPro" id="IPR036875">
    <property type="entry name" value="Znf_CCHC_sf"/>
</dbReference>
<dbReference type="FunFam" id="1.10.340.70:FF:000001">
    <property type="entry name" value="Retrovirus-related Pol polyprotein from transposon gypsy-like Protein"/>
    <property type="match status" value="1"/>
</dbReference>
<dbReference type="Proteomes" id="UP000472267">
    <property type="component" value="Chromosome 22"/>
</dbReference>
<dbReference type="InterPro" id="IPR001878">
    <property type="entry name" value="Znf_CCHC"/>
</dbReference>
<dbReference type="GO" id="GO:0003676">
    <property type="term" value="F:nucleic acid binding"/>
    <property type="evidence" value="ECO:0007669"/>
    <property type="project" value="InterPro"/>
</dbReference>
<dbReference type="GO" id="GO:0015074">
    <property type="term" value="P:DNA integration"/>
    <property type="evidence" value="ECO:0007669"/>
    <property type="project" value="InterPro"/>
</dbReference>
<evidence type="ECO:0000256" key="2">
    <source>
        <dbReference type="PROSITE-ProRule" id="PRU00047"/>
    </source>
</evidence>
<accession>A0A672FD07</accession>
<dbReference type="Pfam" id="PF17921">
    <property type="entry name" value="Integrase_H2C2"/>
    <property type="match status" value="1"/>
</dbReference>
<dbReference type="Pfam" id="PF02023">
    <property type="entry name" value="SCAN"/>
    <property type="match status" value="1"/>
</dbReference>
<dbReference type="SMART" id="SM00343">
    <property type="entry name" value="ZnF_C2HC"/>
    <property type="match status" value="1"/>
</dbReference>
<dbReference type="Gene3D" id="4.10.60.10">
    <property type="entry name" value="Zinc finger, CCHC-type"/>
    <property type="match status" value="1"/>
</dbReference>
<dbReference type="InterPro" id="IPR003309">
    <property type="entry name" value="SCAN_dom"/>
</dbReference>
<feature type="domain" description="Integrase catalytic" evidence="4">
    <location>
        <begin position="610"/>
        <end position="768"/>
    </location>
</feature>
<dbReference type="SUPFAM" id="SSF57756">
    <property type="entry name" value="Retrovirus zinc finger-like domains"/>
    <property type="match status" value="1"/>
</dbReference>
<dbReference type="InParanoid" id="A0A672FD07"/>
<proteinExistence type="predicted"/>
<evidence type="ECO:0000313" key="5">
    <source>
        <dbReference type="Ensembl" id="ENSSFAP00005002170.1"/>
    </source>
</evidence>
<dbReference type="InterPro" id="IPR001584">
    <property type="entry name" value="Integrase_cat-core"/>
</dbReference>
<dbReference type="InterPro" id="IPR038269">
    <property type="entry name" value="SCAN_sf"/>
</dbReference>
<name>A0A672FD07_SALFA</name>
<keyword evidence="2" id="KW-0863">Zinc-finger</keyword>
<dbReference type="OMA" id="IDCESAF"/>
<dbReference type="Ensembl" id="ENSSFAT00005002313.1">
    <property type="protein sequence ID" value="ENSSFAP00005002170.1"/>
    <property type="gene ID" value="ENSSFAG00005001508.1"/>
</dbReference>
<dbReference type="PANTHER" id="PTHR46888:SF13">
    <property type="entry name" value="RIBONUCLEASE H"/>
    <property type="match status" value="1"/>
</dbReference>
<dbReference type="Gene3D" id="1.10.340.70">
    <property type="match status" value="1"/>
</dbReference>
<reference evidence="5" key="1">
    <citation type="submission" date="2019-06" db="EMBL/GenBank/DDBJ databases">
        <authorList>
            <consortium name="Wellcome Sanger Institute Data Sharing"/>
        </authorList>
    </citation>
    <scope>NUCLEOTIDE SEQUENCE [LARGE SCALE GENOMIC DNA]</scope>
</reference>
<dbReference type="GO" id="GO:0008270">
    <property type="term" value="F:zinc ion binding"/>
    <property type="evidence" value="ECO:0007669"/>
    <property type="project" value="UniProtKB-KW"/>
</dbReference>
<dbReference type="PROSITE" id="PS50158">
    <property type="entry name" value="ZF_CCHC"/>
    <property type="match status" value="1"/>
</dbReference>
<reference evidence="5" key="3">
    <citation type="submission" date="2025-09" db="UniProtKB">
        <authorList>
            <consortium name="Ensembl"/>
        </authorList>
    </citation>
    <scope>IDENTIFICATION</scope>
</reference>
<evidence type="ECO:0000256" key="1">
    <source>
        <dbReference type="ARBA" id="ARBA00039658"/>
    </source>
</evidence>
<evidence type="ECO:0000259" key="3">
    <source>
        <dbReference type="PROSITE" id="PS50158"/>
    </source>
</evidence>
<dbReference type="PROSITE" id="PS50994">
    <property type="entry name" value="INTEGRASE"/>
    <property type="match status" value="1"/>
</dbReference>
<evidence type="ECO:0000313" key="6">
    <source>
        <dbReference type="Proteomes" id="UP000472267"/>
    </source>
</evidence>
<sequence length="883" mass="97466">MPDASSPSAFATASPPDQFDVTKNISLVPPFRESEVDSYFGVFERIAAALKWPEEMWPLLLHCKLTGKAQEVVSALSLEDSLKYDKVKATVLRAYELVPEAYRQGFRQHKKATNQTFVEFAREKEQLYDRWLQASKVTDFASLRELNLLEEFKSCVPEKFVVYCNEQKVTTLSQAAVLADEFALTHKTVFTAPRVETRRVVSPPVQSGPSQVASGSKGTGARECFYCHKVGHLIQDCRKHFQAEKRSPSSPNGKKPVVLVKTKPVAREVSGGCADSPDPSYAPFIFPGSVSLCDSSEEVPIHILRDTGAAQSVILVDVLPWSEASSCGYSLLLQGIEMGHVPVPLHSVKLRSKLISDQFKVALQHSLPVKGVSLIMGNDIAGGLVSPVIEVFAPPNKPMCLDTLGEDFPSAFPACVFTRAQSWRLGEEVCGLEDTVLCPLFQSAENVSPSSPVKNQDSVKQVKSLTDELVLPVTGDTLRKAQKQDPSLTNCVSAAVSSEEASTKKVAYVLEDGLLLRTWMPRKDTDKVLDSVKQVVVPKPFRAQVLALAHDSPWSGHLGVTKTYDRILKHFFWPGLKKDVATHCRTCHTCQIVGKPNQVVSPAPLCPIPVMAEPFERVIVDCVGPLPRTKAGNQFLITIMCTATRFPEAIPVCKITAKVVIALLTKFFSTFGLPKIVQTDQGSNFLSKLFSQVLKTLNITHKVSSAYHPQSQGALERWHQTLKSTLRKYCLDTSKDWDEGIPFVLFGLRETVQESLKFSPAELVFGHTVRGPLKVLKERMISTDPAPRSVLDYVSKVRERLHHACALAKEVLSSSQETMKTRYDKTAVPRALQPGDSFGAVASPWFCPVCPLQWSIYGGEKTQRHGLCETDARPETSDQSVSY</sequence>
<dbReference type="InterPro" id="IPR012337">
    <property type="entry name" value="RNaseH-like_sf"/>
</dbReference>
<dbReference type="SUPFAM" id="SSF53098">
    <property type="entry name" value="Ribonuclease H-like"/>
    <property type="match status" value="1"/>
</dbReference>
<dbReference type="Pfam" id="PF00665">
    <property type="entry name" value="rve"/>
    <property type="match status" value="1"/>
</dbReference>
<keyword evidence="6" id="KW-1185">Reference proteome</keyword>
<dbReference type="SUPFAM" id="SSF47353">
    <property type="entry name" value="Retrovirus capsid dimerization domain-like"/>
    <property type="match status" value="1"/>
</dbReference>
<dbReference type="InterPro" id="IPR036397">
    <property type="entry name" value="RNaseH_sf"/>
</dbReference>
<keyword evidence="2" id="KW-0862">Zinc</keyword>
<dbReference type="Gene3D" id="3.30.420.10">
    <property type="entry name" value="Ribonuclease H-like superfamily/Ribonuclease H"/>
    <property type="match status" value="1"/>
</dbReference>
<evidence type="ECO:0000259" key="4">
    <source>
        <dbReference type="PROSITE" id="PS50994"/>
    </source>
</evidence>
<feature type="domain" description="CCHC-type" evidence="3">
    <location>
        <begin position="224"/>
        <end position="239"/>
    </location>
</feature>
<protein>
    <recommendedName>
        <fullName evidence="1">Gypsy retrotransposon integrase-like protein 1</fullName>
    </recommendedName>
</protein>
<dbReference type="InterPro" id="IPR041588">
    <property type="entry name" value="Integrase_H2C2"/>
</dbReference>
<dbReference type="PANTHER" id="PTHR46888">
    <property type="entry name" value="ZINC KNUCKLE DOMAINCONTAINING PROTEIN-RELATED"/>
    <property type="match status" value="1"/>
</dbReference>
<reference evidence="5" key="2">
    <citation type="submission" date="2025-08" db="UniProtKB">
        <authorList>
            <consortium name="Ensembl"/>
        </authorList>
    </citation>
    <scope>IDENTIFICATION</scope>
</reference>
<keyword evidence="2" id="KW-0479">Metal-binding</keyword>
<dbReference type="AlphaFoldDB" id="A0A672FD07"/>
<organism evidence="5 6">
    <name type="scientific">Salarias fasciatus</name>
    <name type="common">Jewelled blenny</name>
    <name type="synonym">Blennius fasciatus</name>
    <dbReference type="NCBI Taxonomy" id="181472"/>
    <lineage>
        <taxon>Eukaryota</taxon>
        <taxon>Metazoa</taxon>
        <taxon>Chordata</taxon>
        <taxon>Craniata</taxon>
        <taxon>Vertebrata</taxon>
        <taxon>Euteleostomi</taxon>
        <taxon>Actinopterygii</taxon>
        <taxon>Neopterygii</taxon>
        <taxon>Teleostei</taxon>
        <taxon>Neoteleostei</taxon>
        <taxon>Acanthomorphata</taxon>
        <taxon>Ovalentaria</taxon>
        <taxon>Blenniimorphae</taxon>
        <taxon>Blenniiformes</taxon>
        <taxon>Blennioidei</taxon>
        <taxon>Blenniidae</taxon>
        <taxon>Salariinae</taxon>
        <taxon>Salarias</taxon>
    </lineage>
</organism>